<dbReference type="STRING" id="1227549.SAMN05444007_1026"/>
<evidence type="ECO:0000259" key="3">
    <source>
        <dbReference type="Pfam" id="PF00171"/>
    </source>
</evidence>
<feature type="domain" description="Aldehyde dehydrogenase" evidence="3">
    <location>
        <begin position="28"/>
        <end position="504"/>
    </location>
</feature>
<dbReference type="EMBL" id="FNYD01000002">
    <property type="protein sequence ID" value="SEI63006.1"/>
    <property type="molecule type" value="Genomic_DNA"/>
</dbReference>
<evidence type="ECO:0000313" key="5">
    <source>
        <dbReference type="EMBL" id="SEI63006.1"/>
    </source>
</evidence>
<proteinExistence type="predicted"/>
<dbReference type="Gene3D" id="3.40.309.10">
    <property type="entry name" value="Aldehyde Dehydrogenase, Chain A, domain 2"/>
    <property type="match status" value="1"/>
</dbReference>
<dbReference type="Gene3D" id="3.10.129.10">
    <property type="entry name" value="Hotdog Thioesterase"/>
    <property type="match status" value="1"/>
</dbReference>
<dbReference type="GO" id="GO:0016620">
    <property type="term" value="F:oxidoreductase activity, acting on the aldehyde or oxo group of donors, NAD or NADP as acceptor"/>
    <property type="evidence" value="ECO:0007669"/>
    <property type="project" value="InterPro"/>
</dbReference>
<dbReference type="InterPro" id="IPR029069">
    <property type="entry name" value="HotDog_dom_sf"/>
</dbReference>
<organism evidence="5 6">
    <name type="scientific">Cribrihabitans marinus</name>
    <dbReference type="NCBI Taxonomy" id="1227549"/>
    <lineage>
        <taxon>Bacteria</taxon>
        <taxon>Pseudomonadati</taxon>
        <taxon>Pseudomonadota</taxon>
        <taxon>Alphaproteobacteria</taxon>
        <taxon>Rhodobacterales</taxon>
        <taxon>Paracoccaceae</taxon>
        <taxon>Cribrihabitans</taxon>
    </lineage>
</organism>
<dbReference type="PANTHER" id="PTHR43111:SF1">
    <property type="entry name" value="ALDEHYDE DEHYDROGENASE B-RELATED"/>
    <property type="match status" value="1"/>
</dbReference>
<dbReference type="NCBIfam" id="NF008868">
    <property type="entry name" value="PRK11903.1"/>
    <property type="match status" value="1"/>
</dbReference>
<evidence type="ECO:0000259" key="4">
    <source>
        <dbReference type="Pfam" id="PF01575"/>
    </source>
</evidence>
<keyword evidence="6" id="KW-1185">Reference proteome</keyword>
<evidence type="ECO:0000313" key="6">
    <source>
        <dbReference type="Proteomes" id="UP000199379"/>
    </source>
</evidence>
<dbReference type="InterPro" id="IPR015590">
    <property type="entry name" value="Aldehyde_DH_dom"/>
</dbReference>
<dbReference type="Pfam" id="PF00171">
    <property type="entry name" value="Aldedh"/>
    <property type="match status" value="1"/>
</dbReference>
<dbReference type="NCBIfam" id="TIGR02278">
    <property type="entry name" value="PaaN-DH"/>
    <property type="match status" value="1"/>
</dbReference>
<dbReference type="Pfam" id="PF01575">
    <property type="entry name" value="MaoC_dehydratas"/>
    <property type="match status" value="1"/>
</dbReference>
<dbReference type="RefSeq" id="WP_092362248.1">
    <property type="nucleotide sequence ID" value="NZ_BMGV01000002.1"/>
</dbReference>
<feature type="domain" description="MaoC-like" evidence="4">
    <location>
        <begin position="543"/>
        <end position="652"/>
    </location>
</feature>
<keyword evidence="1" id="KW-0560">Oxidoreductase</keyword>
<keyword evidence="5" id="KW-0378">Hydrolase</keyword>
<reference evidence="5 6" key="1">
    <citation type="submission" date="2016-10" db="EMBL/GenBank/DDBJ databases">
        <authorList>
            <person name="de Groot N.N."/>
        </authorList>
    </citation>
    <scope>NUCLEOTIDE SEQUENCE [LARGE SCALE GENOMIC DNA]</scope>
    <source>
        <strain evidence="5 6">DSM 29340</strain>
    </source>
</reference>
<dbReference type="SUPFAM" id="SSF53720">
    <property type="entry name" value="ALDH-like"/>
    <property type="match status" value="1"/>
</dbReference>
<dbReference type="InterPro" id="IPR016161">
    <property type="entry name" value="Ald_DH/histidinol_DH"/>
</dbReference>
<dbReference type="GO" id="GO:0016787">
    <property type="term" value="F:hydrolase activity"/>
    <property type="evidence" value="ECO:0007669"/>
    <property type="project" value="UniProtKB-KW"/>
</dbReference>
<dbReference type="CDD" id="cd07128">
    <property type="entry name" value="ALDH_MaoC-N"/>
    <property type="match status" value="1"/>
</dbReference>
<dbReference type="InterPro" id="IPR011966">
    <property type="entry name" value="PaaN-DH"/>
</dbReference>
<name>A0A1H6S897_9RHOB</name>
<dbReference type="Proteomes" id="UP000199379">
    <property type="component" value="Unassembled WGS sequence"/>
</dbReference>
<evidence type="ECO:0000256" key="2">
    <source>
        <dbReference type="SAM" id="MobiDB-lite"/>
    </source>
</evidence>
<gene>
    <name evidence="5" type="ORF">SAMN05444007_1026</name>
</gene>
<dbReference type="InterPro" id="IPR016163">
    <property type="entry name" value="Ald_DH_C"/>
</dbReference>
<evidence type="ECO:0000256" key="1">
    <source>
        <dbReference type="ARBA" id="ARBA00023002"/>
    </source>
</evidence>
<dbReference type="InterPro" id="IPR002539">
    <property type="entry name" value="MaoC-like_dom"/>
</dbReference>
<dbReference type="InterPro" id="IPR016162">
    <property type="entry name" value="Ald_DH_N"/>
</dbReference>
<dbReference type="Gene3D" id="3.40.605.10">
    <property type="entry name" value="Aldehyde Dehydrogenase, Chain A, domain 1"/>
    <property type="match status" value="1"/>
</dbReference>
<dbReference type="OrthoDB" id="9759612at2"/>
<dbReference type="SUPFAM" id="SSF54637">
    <property type="entry name" value="Thioesterase/thiol ester dehydrase-isomerase"/>
    <property type="match status" value="1"/>
</dbReference>
<feature type="region of interest" description="Disordered" evidence="2">
    <location>
        <begin position="465"/>
        <end position="493"/>
    </location>
</feature>
<sequence>MSLLQISSFAAGEWVAPGDGARTIASAITGAPLATAGNSALDVQAMLDHARSVGGPALRRMGFHDRARMLKALAQALDARKSKLYQVSFDTGATQSDHLIDIDGGIGTVFVFASKGRREMPDGHVYLDGDVEQLSRNGTFLGQHICTPLHGVAVHINAFNFPVWGMLEKLAPTLLAGVPAIVKPATNSCYVTELAVRIMVESGLLPDGALQLVSGGLGDMLDRLGAQDVVSFTGSADTALKLRRTPAIVENAVRFVAEQDSLNASILGPDAQPGTPEFDLFVKEVSREMTAKAGQKCTAIRRIIAPEAQVPAVIEALSARLAKTVIGDPRLETTRMGALVSEGQKRDVLEKAAILGQEAERVFGDPDAFDVHGADADKGAFVPPMLFHCADPDRARRVHDTEAFGPVSTVMGYRDLNHAIDIANRGGGSLVTSVITHDSAVASEVVLGAAAWHGRIYINDRTSMKESTGHGSPLPHMVHGGPGRAGGGEEMGGVRGVKHYMQRTAIQGSPEMLAAIGGRWVPGAAEADKGAHPFTRRFGELEIGDTLNTASRTVTLDDIAHFAEFTGDTFYAHMDEDAAARNPFFPGRVAHGYLLISFAAGLFVEPDEGPVLANTGLDNLRFMQPVVAGDSIKVRLTVKAKTRRTEDYGEVRWHVTLTNQKDEKVAEYELLTMNAY</sequence>
<accession>A0A1H6S897</accession>
<dbReference type="PANTHER" id="PTHR43111">
    <property type="entry name" value="ALDEHYDE DEHYDROGENASE B-RELATED"/>
    <property type="match status" value="1"/>
</dbReference>
<dbReference type="AlphaFoldDB" id="A0A1H6S897"/>
<feature type="compositionally biased region" description="Gly residues" evidence="2">
    <location>
        <begin position="480"/>
        <end position="493"/>
    </location>
</feature>
<protein>
    <submittedName>
        <fullName evidence="5">Oxepin-CoA hydrolase / 3-oxo-5,6-dehydrosuberyl-CoA semialdehyde dehydrogenase</fullName>
    </submittedName>
</protein>